<evidence type="ECO:0000313" key="1">
    <source>
        <dbReference type="EMBL" id="WAJ26605.1"/>
    </source>
</evidence>
<protein>
    <submittedName>
        <fullName evidence="1">SOS response-associated peptidase</fullName>
    </submittedName>
</protein>
<gene>
    <name evidence="1" type="ORF">OXU80_17200</name>
</gene>
<reference evidence="1" key="1">
    <citation type="submission" date="2022-11" db="EMBL/GenBank/DDBJ databases">
        <title>beta-Carotene-producing bacterium, Jeongeuplla avenae sp. nov., alleviates the salt stress of Arabidopsis seedlings.</title>
        <authorList>
            <person name="Jiang L."/>
            <person name="Lee J."/>
        </authorList>
    </citation>
    <scope>NUCLEOTIDE SEQUENCE</scope>
    <source>
        <strain evidence="1">DY_R2A_6</strain>
    </source>
</reference>
<organism evidence="1 2">
    <name type="scientific">Antarcticirhabdus aurantiaca</name>
    <dbReference type="NCBI Taxonomy" id="2606717"/>
    <lineage>
        <taxon>Bacteria</taxon>
        <taxon>Pseudomonadati</taxon>
        <taxon>Pseudomonadota</taxon>
        <taxon>Alphaproteobacteria</taxon>
        <taxon>Hyphomicrobiales</taxon>
        <taxon>Aurantimonadaceae</taxon>
        <taxon>Antarcticirhabdus</taxon>
    </lineage>
</organism>
<proteinExistence type="predicted"/>
<name>A0ACD4NID2_9HYPH</name>
<dbReference type="Proteomes" id="UP001163223">
    <property type="component" value="Chromosome"/>
</dbReference>
<dbReference type="EMBL" id="CP113520">
    <property type="protein sequence ID" value="WAJ26605.1"/>
    <property type="molecule type" value="Genomic_DNA"/>
</dbReference>
<accession>A0ACD4NID2</accession>
<evidence type="ECO:0000313" key="2">
    <source>
        <dbReference type="Proteomes" id="UP001163223"/>
    </source>
</evidence>
<sequence>MTKRFALTHAPHDVADALRLGALDPFPPRYNIAPTQPVLLVFGDRSRVYDRAEPPVRRAMLARWGFIPGWAKDPADVPLLVNARCETAGERPAFRGALRHRRCLLPASAFYLWREAGTPRSTPFLVRPRDGRVLALAGLFETFMAADGSEIDTVLILTREASRPLASIADRVPIAVSSGDQERWLDCGTAEPGDVADILARPAPTEAFETVRLTSLVNDPAHMGPEVQRPAEAPGDEA</sequence>
<keyword evidence="2" id="KW-1185">Reference proteome</keyword>